<dbReference type="InterPro" id="IPR013177">
    <property type="entry name" value="Ribosomal_mS38_C"/>
</dbReference>
<sequence length="160" mass="18386">MASFLQRIVRKQSPTTNLISNLNRRILCSPDHLLDPKPDPHVATIPFFNNTPKTTDESNHRHHSTLCYPSFSFETFLSSFSQIEYIQSVVAEEGIGSNDDERGIWADSVKKKRKKKMNKHKLKKLRKRLQCFDGRKAVLPSLGVQPLLPWIIRCVSCRLA</sequence>
<feature type="domain" description="Ribosomal protein mS38 C-terminal" evidence="5">
    <location>
        <begin position="105"/>
        <end position="140"/>
    </location>
</feature>
<evidence type="ECO:0000256" key="4">
    <source>
        <dbReference type="ARBA" id="ARBA00035682"/>
    </source>
</evidence>
<proteinExistence type="inferred from homology"/>
<protein>
    <recommendedName>
        <fullName evidence="4">Small ribosomal subunit protein mS38</fullName>
    </recommendedName>
</protein>
<evidence type="ECO:0000256" key="3">
    <source>
        <dbReference type="ARBA" id="ARBA00035647"/>
    </source>
</evidence>
<evidence type="ECO:0000256" key="1">
    <source>
        <dbReference type="ARBA" id="ARBA00004173"/>
    </source>
</evidence>
<dbReference type="SMART" id="SM01155">
    <property type="entry name" value="DUF1713"/>
    <property type="match status" value="1"/>
</dbReference>
<comment type="caution">
    <text evidence="6">The sequence shown here is derived from an EMBL/GenBank/DDBJ whole genome shotgun (WGS) entry which is preliminary data.</text>
</comment>
<gene>
    <name evidence="6" type="ORF">E3N88_02705</name>
</gene>
<comment type="similarity">
    <text evidence="3">Belongs to the mitochondrion-specific ribosomal protein mS38 family.</text>
</comment>
<evidence type="ECO:0000313" key="6">
    <source>
        <dbReference type="EMBL" id="KAD7479569.1"/>
    </source>
</evidence>
<evidence type="ECO:0000313" key="7">
    <source>
        <dbReference type="Proteomes" id="UP000326396"/>
    </source>
</evidence>
<dbReference type="Pfam" id="PF08213">
    <property type="entry name" value="COX24_C"/>
    <property type="match status" value="1"/>
</dbReference>
<reference evidence="6 7" key="1">
    <citation type="submission" date="2019-05" db="EMBL/GenBank/DDBJ databases">
        <title>Mikania micrantha, genome provides insights into the molecular mechanism of rapid growth.</title>
        <authorList>
            <person name="Liu B."/>
        </authorList>
    </citation>
    <scope>NUCLEOTIDE SEQUENCE [LARGE SCALE GENOMIC DNA]</scope>
    <source>
        <strain evidence="6">NLD-2019</strain>
        <tissue evidence="6">Leaf</tissue>
    </source>
</reference>
<dbReference type="PANTHER" id="PTHR32035">
    <property type="entry name" value="AURORA KINASE A-INTERACTING PROTEIN"/>
    <property type="match status" value="1"/>
</dbReference>
<accession>A0A5N6Q4Q0</accession>
<dbReference type="OrthoDB" id="1932216at2759"/>
<dbReference type="PANTHER" id="PTHR32035:SF3">
    <property type="entry name" value="SMALL RIBOSOMAL SUBUNIT PROTEIN MS38"/>
    <property type="match status" value="1"/>
</dbReference>
<dbReference type="AlphaFoldDB" id="A0A5N6Q4Q0"/>
<dbReference type="GO" id="GO:0005739">
    <property type="term" value="C:mitochondrion"/>
    <property type="evidence" value="ECO:0007669"/>
    <property type="project" value="UniProtKB-SubCell"/>
</dbReference>
<evidence type="ECO:0000256" key="2">
    <source>
        <dbReference type="ARBA" id="ARBA00023128"/>
    </source>
</evidence>
<dbReference type="Proteomes" id="UP000326396">
    <property type="component" value="Linkage Group LG1"/>
</dbReference>
<comment type="subcellular location">
    <subcellularLocation>
        <location evidence="1">Mitochondrion</location>
    </subcellularLocation>
</comment>
<keyword evidence="2" id="KW-0496">Mitochondrion</keyword>
<dbReference type="EMBL" id="SZYD01000001">
    <property type="protein sequence ID" value="KAD7479569.1"/>
    <property type="molecule type" value="Genomic_DNA"/>
</dbReference>
<organism evidence="6 7">
    <name type="scientific">Mikania micrantha</name>
    <name type="common">bitter vine</name>
    <dbReference type="NCBI Taxonomy" id="192012"/>
    <lineage>
        <taxon>Eukaryota</taxon>
        <taxon>Viridiplantae</taxon>
        <taxon>Streptophyta</taxon>
        <taxon>Embryophyta</taxon>
        <taxon>Tracheophyta</taxon>
        <taxon>Spermatophyta</taxon>
        <taxon>Magnoliopsida</taxon>
        <taxon>eudicotyledons</taxon>
        <taxon>Gunneridae</taxon>
        <taxon>Pentapetalae</taxon>
        <taxon>asterids</taxon>
        <taxon>campanulids</taxon>
        <taxon>Asterales</taxon>
        <taxon>Asteraceae</taxon>
        <taxon>Asteroideae</taxon>
        <taxon>Heliantheae alliance</taxon>
        <taxon>Eupatorieae</taxon>
        <taxon>Mikania</taxon>
    </lineage>
</organism>
<name>A0A5N6Q4Q0_9ASTR</name>
<keyword evidence="7" id="KW-1185">Reference proteome</keyword>
<evidence type="ECO:0000259" key="5">
    <source>
        <dbReference type="SMART" id="SM01155"/>
    </source>
</evidence>